<evidence type="ECO:0000313" key="6">
    <source>
        <dbReference type="Proteomes" id="UP001155840"/>
    </source>
</evidence>
<evidence type="ECO:0000256" key="4">
    <source>
        <dbReference type="ARBA" id="ARBA00023315"/>
    </source>
</evidence>
<dbReference type="GO" id="GO:0016746">
    <property type="term" value="F:acyltransferase activity"/>
    <property type="evidence" value="ECO:0007669"/>
    <property type="project" value="UniProtKB-KW"/>
</dbReference>
<dbReference type="InterPro" id="IPR018357">
    <property type="entry name" value="Hexapep_transf_CS"/>
</dbReference>
<reference evidence="5" key="1">
    <citation type="submission" date="2020-03" db="EMBL/GenBank/DDBJ databases">
        <title>Ferranicluibacter endophyticum gen. nov., sp. nov., a new genus isolated from Rubus ulmifolius Schott. stem.</title>
        <authorList>
            <person name="Roca-Couso R."/>
            <person name="Flores-Felix J.D."/>
            <person name="Igual J.M."/>
            <person name="Rivas R."/>
        </authorList>
    </citation>
    <scope>NUCLEOTIDE SEQUENCE</scope>
    <source>
        <strain evidence="5">CRRU44</strain>
    </source>
</reference>
<keyword evidence="3" id="KW-0677">Repeat</keyword>
<comment type="caution">
    <text evidence="5">The sequence shown here is derived from an EMBL/GenBank/DDBJ whole genome shotgun (WGS) entry which is preliminary data.</text>
</comment>
<proteinExistence type="inferred from homology"/>
<keyword evidence="6" id="KW-1185">Reference proteome</keyword>
<sequence length="294" mass="32954">MDPHYPSREEILSTVLKFYHKGNPQSAHFFMLNEDGSFRGYSHVNEATWSFGDDGLKFHTQSGVVSVVFENRSEQPGVIKLEGGHLIAPNDGLILCLDQAYEPVSVNDPHSTREQFRHEVDNLGWSIGRHTYGKPLIYSTGHQKLKIGSYTAIGHAVTIALAYHRPDFTSIFPFVVYRNLWPNVPEDVSDHISRGGVEIGSDVWIGHGVFIGDGVKIGDGAVIGAHAVVTKDIPPYSIAVGNPAAVKRQRFPDHISERLLKLRWWDWPDEKVNHFIPKILSSDIESFLQEAENH</sequence>
<dbReference type="Gene3D" id="2.160.10.10">
    <property type="entry name" value="Hexapeptide repeat proteins"/>
    <property type="match status" value="1"/>
</dbReference>
<keyword evidence="4" id="KW-0012">Acyltransferase</keyword>
<name>A0AA43ZEA3_9HYPH</name>
<dbReference type="InterPro" id="IPR050179">
    <property type="entry name" value="Trans_hexapeptide_repeat"/>
</dbReference>
<dbReference type="CDD" id="cd03349">
    <property type="entry name" value="LbH_XAT"/>
    <property type="match status" value="1"/>
</dbReference>
<organism evidence="5 6">
    <name type="scientific">Ferranicluibacter rubi</name>
    <dbReference type="NCBI Taxonomy" id="2715133"/>
    <lineage>
        <taxon>Bacteria</taxon>
        <taxon>Pseudomonadati</taxon>
        <taxon>Pseudomonadota</taxon>
        <taxon>Alphaproteobacteria</taxon>
        <taxon>Hyphomicrobiales</taxon>
        <taxon>Rhizobiaceae</taxon>
        <taxon>Ferranicluibacter</taxon>
    </lineage>
</organism>
<dbReference type="EMBL" id="JAANCM010000004">
    <property type="protein sequence ID" value="NHT76004.1"/>
    <property type="molecule type" value="Genomic_DNA"/>
</dbReference>
<dbReference type="PANTHER" id="PTHR43300:SF11">
    <property type="entry name" value="ACETYLTRANSFERASE RV3034C-RELATED"/>
    <property type="match status" value="1"/>
</dbReference>
<protein>
    <submittedName>
        <fullName evidence="5">CatB-related O-acetyltransferase</fullName>
    </submittedName>
</protein>
<dbReference type="RefSeq" id="WP_281517497.1">
    <property type="nucleotide sequence ID" value="NZ_JAANCM010000004.1"/>
</dbReference>
<dbReference type="PROSITE" id="PS00101">
    <property type="entry name" value="HEXAPEP_TRANSFERASES"/>
    <property type="match status" value="1"/>
</dbReference>
<dbReference type="Proteomes" id="UP001155840">
    <property type="component" value="Unassembled WGS sequence"/>
</dbReference>
<dbReference type="InterPro" id="IPR001451">
    <property type="entry name" value="Hexapep"/>
</dbReference>
<dbReference type="SUPFAM" id="SSF51161">
    <property type="entry name" value="Trimeric LpxA-like enzymes"/>
    <property type="match status" value="1"/>
</dbReference>
<keyword evidence="2" id="KW-0808">Transferase</keyword>
<evidence type="ECO:0000256" key="1">
    <source>
        <dbReference type="ARBA" id="ARBA00007274"/>
    </source>
</evidence>
<evidence type="ECO:0000256" key="3">
    <source>
        <dbReference type="ARBA" id="ARBA00022737"/>
    </source>
</evidence>
<evidence type="ECO:0000313" key="5">
    <source>
        <dbReference type="EMBL" id="NHT76004.1"/>
    </source>
</evidence>
<dbReference type="PANTHER" id="PTHR43300">
    <property type="entry name" value="ACETYLTRANSFERASE"/>
    <property type="match status" value="1"/>
</dbReference>
<gene>
    <name evidence="5" type="ORF">G8E10_09685</name>
</gene>
<dbReference type="AlphaFoldDB" id="A0AA43ZEA3"/>
<accession>A0AA43ZEA3</accession>
<comment type="similarity">
    <text evidence="1">Belongs to the transferase hexapeptide repeat family.</text>
</comment>
<dbReference type="Pfam" id="PF00132">
    <property type="entry name" value="Hexapep"/>
    <property type="match status" value="1"/>
</dbReference>
<dbReference type="InterPro" id="IPR011004">
    <property type="entry name" value="Trimer_LpxA-like_sf"/>
</dbReference>
<evidence type="ECO:0000256" key="2">
    <source>
        <dbReference type="ARBA" id="ARBA00022679"/>
    </source>
</evidence>